<keyword evidence="3" id="KW-1185">Reference proteome</keyword>
<gene>
    <name evidence="2" type="ORF">KC207_14475</name>
</gene>
<feature type="transmembrane region" description="Helical" evidence="1">
    <location>
        <begin position="27"/>
        <end position="45"/>
    </location>
</feature>
<reference evidence="2" key="1">
    <citation type="submission" date="2021-04" db="EMBL/GenBank/DDBJ databases">
        <title>Phycicoccus avicenniae sp. nov., a novel endophytic actinomycetes isolated from branch of Avicennia mariana.</title>
        <authorList>
            <person name="Tuo L."/>
        </authorList>
    </citation>
    <scope>NUCLEOTIDE SEQUENCE</scope>
    <source>
        <strain evidence="2">BSK3Z-2</strain>
    </source>
</reference>
<organism evidence="2 3">
    <name type="scientific">Phycicoccus avicenniae</name>
    <dbReference type="NCBI Taxonomy" id="2828860"/>
    <lineage>
        <taxon>Bacteria</taxon>
        <taxon>Bacillati</taxon>
        <taxon>Actinomycetota</taxon>
        <taxon>Actinomycetes</taxon>
        <taxon>Micrococcales</taxon>
        <taxon>Intrasporangiaceae</taxon>
        <taxon>Phycicoccus</taxon>
    </lineage>
</organism>
<evidence type="ECO:0000256" key="1">
    <source>
        <dbReference type="SAM" id="Phobius"/>
    </source>
</evidence>
<evidence type="ECO:0000313" key="3">
    <source>
        <dbReference type="Proteomes" id="UP000677016"/>
    </source>
</evidence>
<dbReference type="Proteomes" id="UP000677016">
    <property type="component" value="Unassembled WGS sequence"/>
</dbReference>
<accession>A0A941DB88</accession>
<keyword evidence="1" id="KW-1133">Transmembrane helix</keyword>
<dbReference type="RefSeq" id="WP_211604027.1">
    <property type="nucleotide sequence ID" value="NZ_JAGSNF010000021.1"/>
</dbReference>
<name>A0A941DB88_9MICO</name>
<dbReference type="CDD" id="cd07328">
    <property type="entry name" value="M48_Ste24p_like"/>
    <property type="match status" value="1"/>
</dbReference>
<comment type="caution">
    <text evidence="2">The sequence shown here is derived from an EMBL/GenBank/DDBJ whole genome shotgun (WGS) entry which is preliminary data.</text>
</comment>
<evidence type="ECO:0000313" key="2">
    <source>
        <dbReference type="EMBL" id="MBR7744498.1"/>
    </source>
</evidence>
<keyword evidence="1" id="KW-0812">Transmembrane</keyword>
<protein>
    <submittedName>
        <fullName evidence="2">M48 family metallopeptidase</fullName>
    </submittedName>
</protein>
<keyword evidence="1" id="KW-0472">Membrane</keyword>
<dbReference type="AlphaFoldDB" id="A0A941DB88"/>
<dbReference type="EMBL" id="JAGSNF010000021">
    <property type="protein sequence ID" value="MBR7744498.1"/>
    <property type="molecule type" value="Genomic_DNA"/>
</dbReference>
<proteinExistence type="predicted"/>
<sequence>MALSLLVLLAAGAVLALWLWWLTRVDGLTRVLWLVLGGVVLWGVLPRSERAPKHARLLAVDEAADLHRLVGSVATAVGARTPRRIVVDIGYRIQVLPTGYVGGSTLVVGLPQWSVLTPDERVAALAHELACAETRRRPPGLLGRLANDVLVGLVSVLAPVPNPLSTASTDRLDLLVGKHGGGDTMMEGRIGRGLARGAGNAGLALVGAPVRGVLGLHTRLWRPVLQQSALDADRAAADVAGAKPLRSVLLSTVGVPFGVSAAENAARTGHDPLVALEAAERPDRSELDRRVTVAGDAAVDALHPPTARRLEALAGHAGVASGRVDRAADLGADADVRRVHDDLRDWLADKLRGGR</sequence>